<evidence type="ECO:0000256" key="3">
    <source>
        <dbReference type="ARBA" id="ARBA00022695"/>
    </source>
</evidence>
<feature type="site" description="Transition state stabilizer" evidence="9">
    <location>
        <position position="19"/>
    </location>
</feature>
<evidence type="ECO:0000256" key="1">
    <source>
        <dbReference type="ARBA" id="ARBA00022490"/>
    </source>
</evidence>
<dbReference type="HAMAP" id="MF_00151">
    <property type="entry name" value="PPAT_bact"/>
    <property type="match status" value="1"/>
</dbReference>
<evidence type="ECO:0000256" key="7">
    <source>
        <dbReference type="ARBA" id="ARBA00022993"/>
    </source>
</evidence>
<comment type="subunit">
    <text evidence="9">Homohexamer.</text>
</comment>
<accession>A0A2S5RFL2</accession>
<dbReference type="GO" id="GO:0015937">
    <property type="term" value="P:coenzyme A biosynthetic process"/>
    <property type="evidence" value="ECO:0007669"/>
    <property type="project" value="UniProtKB-UniRule"/>
</dbReference>
<dbReference type="RefSeq" id="WP_028126606.1">
    <property type="nucleotide sequence ID" value="NZ_PHNE01000001.1"/>
</dbReference>
<dbReference type="AlphaFoldDB" id="A0A2S5RFL2"/>
<feature type="domain" description="Cytidyltransferase-like" evidence="10">
    <location>
        <begin position="7"/>
        <end position="133"/>
    </location>
</feature>
<keyword evidence="12" id="KW-1185">Reference proteome</keyword>
<dbReference type="GO" id="GO:0005737">
    <property type="term" value="C:cytoplasm"/>
    <property type="evidence" value="ECO:0007669"/>
    <property type="project" value="UniProtKB-SubCell"/>
</dbReference>
<comment type="pathway">
    <text evidence="9">Cofactor biosynthesis; coenzyme A biosynthesis; CoA from (R)-pantothenate: step 4/5.</text>
</comment>
<evidence type="ECO:0000256" key="2">
    <source>
        <dbReference type="ARBA" id="ARBA00022679"/>
    </source>
</evidence>
<evidence type="ECO:0000313" key="11">
    <source>
        <dbReference type="EMBL" id="PPE06126.1"/>
    </source>
</evidence>
<feature type="binding site" evidence="9">
    <location>
        <position position="101"/>
    </location>
    <ligand>
        <name>ATP</name>
        <dbReference type="ChEBI" id="CHEBI:30616"/>
    </ligand>
</feature>
<dbReference type="PANTHER" id="PTHR21342:SF1">
    <property type="entry name" value="PHOSPHOPANTETHEINE ADENYLYLTRANSFERASE"/>
    <property type="match status" value="1"/>
</dbReference>
<keyword evidence="1 9" id="KW-0963">Cytoplasm</keyword>
<reference evidence="11 12" key="1">
    <citation type="submission" date="2017-11" db="EMBL/GenBank/DDBJ databases">
        <title>Genome sequence of Entomoplasma lucivorax PIPN-2 (ATCC 49196).</title>
        <authorList>
            <person name="Lo W.-S."/>
            <person name="Gasparich G.E."/>
            <person name="Kuo C.-H."/>
        </authorList>
    </citation>
    <scope>NUCLEOTIDE SEQUENCE [LARGE SCALE GENOMIC DNA]</scope>
    <source>
        <strain evidence="11 12">PIPN-2</strain>
    </source>
</reference>
<feature type="binding site" evidence="9">
    <location>
        <position position="90"/>
    </location>
    <ligand>
        <name>substrate</name>
    </ligand>
</feature>
<evidence type="ECO:0000256" key="8">
    <source>
        <dbReference type="ARBA" id="ARBA00029346"/>
    </source>
</evidence>
<organism evidence="11 12">
    <name type="scientific">Williamsoniiplasma lucivorax</name>
    <dbReference type="NCBI Taxonomy" id="209274"/>
    <lineage>
        <taxon>Bacteria</taxon>
        <taxon>Bacillati</taxon>
        <taxon>Mycoplasmatota</taxon>
        <taxon>Mollicutes</taxon>
        <taxon>Entomoplasmatales</taxon>
        <taxon>Williamsoniiplasma</taxon>
    </lineage>
</organism>
<evidence type="ECO:0000256" key="4">
    <source>
        <dbReference type="ARBA" id="ARBA00022741"/>
    </source>
</evidence>
<evidence type="ECO:0000256" key="5">
    <source>
        <dbReference type="ARBA" id="ARBA00022840"/>
    </source>
</evidence>
<comment type="caution">
    <text evidence="11">The sequence shown here is derived from an EMBL/GenBank/DDBJ whole genome shotgun (WGS) entry which is preliminary data.</text>
</comment>
<dbReference type="UniPathway" id="UPA00241">
    <property type="reaction ID" value="UER00355"/>
</dbReference>
<protein>
    <recommendedName>
        <fullName evidence="9">Phosphopantetheine adenylyltransferase</fullName>
        <ecNumber evidence="9">2.7.7.3</ecNumber>
    </recommendedName>
    <alternativeName>
        <fullName evidence="9">Dephospho-CoA pyrophosphorylase</fullName>
    </alternativeName>
    <alternativeName>
        <fullName evidence="9">Pantetheine-phosphate adenylyltransferase</fullName>
        <shortName evidence="9">PPAT</shortName>
    </alternativeName>
</protein>
<evidence type="ECO:0000313" key="12">
    <source>
        <dbReference type="Proteomes" id="UP000237865"/>
    </source>
</evidence>
<dbReference type="NCBIfam" id="TIGR01510">
    <property type="entry name" value="coaD_prev_kdtB"/>
    <property type="match status" value="1"/>
</dbReference>
<dbReference type="EMBL" id="PHNE01000001">
    <property type="protein sequence ID" value="PPE06126.1"/>
    <property type="molecule type" value="Genomic_DNA"/>
</dbReference>
<dbReference type="Gene3D" id="3.40.50.620">
    <property type="entry name" value="HUPs"/>
    <property type="match status" value="1"/>
</dbReference>
<proteinExistence type="inferred from homology"/>
<evidence type="ECO:0000256" key="9">
    <source>
        <dbReference type="HAMAP-Rule" id="MF_00151"/>
    </source>
</evidence>
<dbReference type="InterPro" id="IPR014729">
    <property type="entry name" value="Rossmann-like_a/b/a_fold"/>
</dbReference>
<dbReference type="PRINTS" id="PR01020">
    <property type="entry name" value="LPSBIOSNTHSS"/>
</dbReference>
<evidence type="ECO:0000259" key="10">
    <source>
        <dbReference type="Pfam" id="PF01467"/>
    </source>
</evidence>
<dbReference type="PANTHER" id="PTHR21342">
    <property type="entry name" value="PHOSPHOPANTETHEINE ADENYLYLTRANSFERASE"/>
    <property type="match status" value="1"/>
</dbReference>
<feature type="binding site" evidence="9">
    <location>
        <position position="19"/>
    </location>
    <ligand>
        <name>ATP</name>
        <dbReference type="ChEBI" id="CHEBI:30616"/>
    </ligand>
</feature>
<name>A0A2S5RFL2_9MOLU</name>
<comment type="function">
    <text evidence="9">Reversibly transfers an adenylyl group from ATP to 4'-phosphopantetheine, yielding dephospho-CoA (dPCoA) and pyrophosphate.</text>
</comment>
<keyword evidence="6 9" id="KW-0460">Magnesium</keyword>
<comment type="catalytic activity">
    <reaction evidence="8 9">
        <text>(R)-4'-phosphopantetheine + ATP + H(+) = 3'-dephospho-CoA + diphosphate</text>
        <dbReference type="Rhea" id="RHEA:19801"/>
        <dbReference type="ChEBI" id="CHEBI:15378"/>
        <dbReference type="ChEBI" id="CHEBI:30616"/>
        <dbReference type="ChEBI" id="CHEBI:33019"/>
        <dbReference type="ChEBI" id="CHEBI:57328"/>
        <dbReference type="ChEBI" id="CHEBI:61723"/>
        <dbReference type="EC" id="2.7.7.3"/>
    </reaction>
</comment>
<feature type="binding site" evidence="9">
    <location>
        <position position="76"/>
    </location>
    <ligand>
        <name>substrate</name>
    </ligand>
</feature>
<dbReference type="GO" id="GO:0005524">
    <property type="term" value="F:ATP binding"/>
    <property type="evidence" value="ECO:0007669"/>
    <property type="project" value="UniProtKB-KW"/>
</dbReference>
<keyword evidence="7 9" id="KW-0173">Coenzyme A biosynthesis</keyword>
<sequence length="144" mass="16798">MRKRKIMFAGSFDPFHQGHLALVKRALTFFDQVVIVVTNNPDKQNQTPIELRVEQIKAMIKGNKKIKVMVNYKQLTIDFAIEHHFNFLLRGVRNKQDFDFEVEMAHANKMLNPHIETIILIADTEELAISSRLLQQIKTIREAK</sequence>
<comment type="cofactor">
    <cofactor evidence="9">
        <name>Mg(2+)</name>
        <dbReference type="ChEBI" id="CHEBI:18420"/>
    </cofactor>
</comment>
<feature type="binding site" evidence="9">
    <location>
        <position position="43"/>
    </location>
    <ligand>
        <name>substrate</name>
    </ligand>
</feature>
<comment type="subcellular location">
    <subcellularLocation>
        <location evidence="9">Cytoplasm</location>
    </subcellularLocation>
</comment>
<keyword evidence="2 9" id="KW-0808">Transferase</keyword>
<dbReference type="GO" id="GO:0004595">
    <property type="term" value="F:pantetheine-phosphate adenylyltransferase activity"/>
    <property type="evidence" value="ECO:0007669"/>
    <property type="project" value="UniProtKB-UniRule"/>
</dbReference>
<feature type="binding site" evidence="9">
    <location>
        <begin position="11"/>
        <end position="12"/>
    </location>
    <ligand>
        <name>ATP</name>
        <dbReference type="ChEBI" id="CHEBI:30616"/>
    </ligand>
</feature>
<evidence type="ECO:0000256" key="6">
    <source>
        <dbReference type="ARBA" id="ARBA00022842"/>
    </source>
</evidence>
<comment type="similarity">
    <text evidence="9">Belongs to the bacterial CoaD family.</text>
</comment>
<feature type="binding site" evidence="9">
    <location>
        <begin position="126"/>
        <end position="132"/>
    </location>
    <ligand>
        <name>ATP</name>
        <dbReference type="ChEBI" id="CHEBI:30616"/>
    </ligand>
</feature>
<dbReference type="Proteomes" id="UP000237865">
    <property type="component" value="Unassembled WGS sequence"/>
</dbReference>
<dbReference type="InterPro" id="IPR001980">
    <property type="entry name" value="PPAT"/>
</dbReference>
<dbReference type="InterPro" id="IPR004821">
    <property type="entry name" value="Cyt_trans-like"/>
</dbReference>
<dbReference type="EC" id="2.7.7.3" evidence="9"/>
<dbReference type="SUPFAM" id="SSF52374">
    <property type="entry name" value="Nucleotidylyl transferase"/>
    <property type="match status" value="1"/>
</dbReference>
<keyword evidence="5 9" id="KW-0067">ATP-binding</keyword>
<feature type="binding site" evidence="9">
    <location>
        <begin position="91"/>
        <end position="93"/>
    </location>
    <ligand>
        <name>ATP</name>
        <dbReference type="ChEBI" id="CHEBI:30616"/>
    </ligand>
</feature>
<keyword evidence="4 9" id="KW-0547">Nucleotide-binding</keyword>
<dbReference type="NCBIfam" id="TIGR00125">
    <property type="entry name" value="cyt_tran_rel"/>
    <property type="match status" value="1"/>
</dbReference>
<dbReference type="Pfam" id="PF01467">
    <property type="entry name" value="CTP_transf_like"/>
    <property type="match status" value="1"/>
</dbReference>
<keyword evidence="3 9" id="KW-0548">Nucleotidyltransferase</keyword>
<dbReference type="STRING" id="1399797.GCA_000518285_00796"/>
<gene>
    <name evidence="9 11" type="primary">coaD</name>
    <name evidence="11" type="ORF">ELUCI_v1c04170</name>
</gene>
<feature type="binding site" evidence="9">
    <location>
        <position position="11"/>
    </location>
    <ligand>
        <name>substrate</name>
    </ligand>
</feature>